<reference evidence="5" key="1">
    <citation type="submission" date="2016-11" db="EMBL/GenBank/DDBJ databases">
        <authorList>
            <person name="Varghese N."/>
            <person name="Submissions S."/>
        </authorList>
    </citation>
    <scope>NUCLEOTIDE SEQUENCE [LARGE SCALE GENOMIC DNA]</scope>
    <source>
        <strain evidence="5">DSM 26884</strain>
    </source>
</reference>
<dbReference type="SUPFAM" id="SSF46894">
    <property type="entry name" value="C-terminal effector domain of the bipartite response regulators"/>
    <property type="match status" value="1"/>
</dbReference>
<feature type="domain" description="HTH luxR-type" evidence="3">
    <location>
        <begin position="495"/>
        <end position="552"/>
    </location>
</feature>
<dbReference type="EMBL" id="FQZN01000038">
    <property type="protein sequence ID" value="SHJ59364.1"/>
    <property type="molecule type" value="Genomic_DNA"/>
</dbReference>
<evidence type="ECO:0000259" key="3">
    <source>
        <dbReference type="SMART" id="SM00421"/>
    </source>
</evidence>
<feature type="transmembrane region" description="Helical" evidence="2">
    <location>
        <begin position="372"/>
        <end position="392"/>
    </location>
</feature>
<dbReference type="SMART" id="SM00421">
    <property type="entry name" value="HTH_LUXR"/>
    <property type="match status" value="1"/>
</dbReference>
<sequence length="554" mass="64665">MKHLTLLLLILSLSSCNYHKQANDIIDRAEAIVSHNPDNALILLQSIHEPEALTDSVLAKYWLVNGQAHYNSNRSTAEDSLLKYTLDYYKEHHDIIRTTQAYKLFAQHLWWKGDRTGAANLLREGIETARAAQDSACTIQLLRSSAIQSTGDENFEDAVKYLKELLAADRNAPDTYVTYNMLGITYYYLQQKDSSLFYLQKACEAAAHPNYALNSWGLISRNYADILSDFGEHRQAIDIQREVLRRYLAANDKYTTLSYSALGRYYLNLHQMDSARYYMQKSKDTHLPYIDQDLSLSNYYLIQNTLMQYISTNQFLIKDITLFSNRMLEDFLNRMLEDFLNREKVIAEKNESKRVLEQRNLRLSIAKQREQMLLIIILLVVTLAAVLVAFYIQRRKKLLEEKEEELDTLKHLWADVEKANNENDQFFKKILLQQMGIIRMVATNPTPNNQEFLSQMTRITQEDIPSDDLLVWEDLYKVIDSIYGNFYTHIFTRFGNALNERELQLCCLLKANFSTKEISVVTQQSVRTVYQRKTTIRQKLNMDEKEDIADFLSR</sequence>
<dbReference type="Gene3D" id="1.25.40.10">
    <property type="entry name" value="Tetratricopeptide repeat domain"/>
    <property type="match status" value="1"/>
</dbReference>
<dbReference type="eggNOG" id="COG2197">
    <property type="taxonomic scope" value="Bacteria"/>
</dbReference>
<dbReference type="RefSeq" id="WP_025833321.1">
    <property type="nucleotide sequence ID" value="NZ_FQZN01000038.1"/>
</dbReference>
<dbReference type="InterPro" id="IPR011990">
    <property type="entry name" value="TPR-like_helical_dom_sf"/>
</dbReference>
<dbReference type="PROSITE" id="PS51257">
    <property type="entry name" value="PROKAR_LIPOPROTEIN"/>
    <property type="match status" value="1"/>
</dbReference>
<dbReference type="AlphaFoldDB" id="A0A1M6KK83"/>
<proteinExistence type="predicted"/>
<dbReference type="SUPFAM" id="SSF48452">
    <property type="entry name" value="TPR-like"/>
    <property type="match status" value="1"/>
</dbReference>
<keyword evidence="2" id="KW-0472">Membrane</keyword>
<dbReference type="Gene3D" id="1.10.10.10">
    <property type="entry name" value="Winged helix-like DNA-binding domain superfamily/Winged helix DNA-binding domain"/>
    <property type="match status" value="1"/>
</dbReference>
<dbReference type="GO" id="GO:0003677">
    <property type="term" value="F:DNA binding"/>
    <property type="evidence" value="ECO:0007669"/>
    <property type="project" value="InterPro"/>
</dbReference>
<gene>
    <name evidence="4" type="ORF">SAMN05444350_13818</name>
</gene>
<dbReference type="InterPro" id="IPR016032">
    <property type="entry name" value="Sig_transdc_resp-reg_C-effctor"/>
</dbReference>
<name>A0A1M6KK83_9BACE</name>
<organism evidence="4 5">
    <name type="scientific">Bacteroides stercorirosoris</name>
    <dbReference type="NCBI Taxonomy" id="871324"/>
    <lineage>
        <taxon>Bacteria</taxon>
        <taxon>Pseudomonadati</taxon>
        <taxon>Bacteroidota</taxon>
        <taxon>Bacteroidia</taxon>
        <taxon>Bacteroidales</taxon>
        <taxon>Bacteroidaceae</taxon>
        <taxon>Bacteroides</taxon>
    </lineage>
</organism>
<protein>
    <recommendedName>
        <fullName evidence="3">HTH luxR-type domain-containing protein</fullName>
    </recommendedName>
</protein>
<evidence type="ECO:0000313" key="4">
    <source>
        <dbReference type="EMBL" id="SHJ59364.1"/>
    </source>
</evidence>
<evidence type="ECO:0000256" key="2">
    <source>
        <dbReference type="SAM" id="Phobius"/>
    </source>
</evidence>
<dbReference type="InterPro" id="IPR036388">
    <property type="entry name" value="WH-like_DNA-bd_sf"/>
</dbReference>
<keyword evidence="2" id="KW-1133">Transmembrane helix</keyword>
<dbReference type="GeneID" id="92714324"/>
<evidence type="ECO:0000313" key="5">
    <source>
        <dbReference type="Proteomes" id="UP000184192"/>
    </source>
</evidence>
<keyword evidence="2" id="KW-0812">Transmembrane</keyword>
<accession>A0A1M6KK83</accession>
<dbReference type="GO" id="GO:0006355">
    <property type="term" value="P:regulation of DNA-templated transcription"/>
    <property type="evidence" value="ECO:0007669"/>
    <property type="project" value="InterPro"/>
</dbReference>
<dbReference type="InterPro" id="IPR000792">
    <property type="entry name" value="Tscrpt_reg_LuxR_C"/>
</dbReference>
<keyword evidence="1" id="KW-0175">Coiled coil</keyword>
<evidence type="ECO:0000256" key="1">
    <source>
        <dbReference type="SAM" id="Coils"/>
    </source>
</evidence>
<dbReference type="Proteomes" id="UP000184192">
    <property type="component" value="Unassembled WGS sequence"/>
</dbReference>
<feature type="coiled-coil region" evidence="1">
    <location>
        <begin position="392"/>
        <end position="419"/>
    </location>
</feature>
<keyword evidence="5" id="KW-1185">Reference proteome</keyword>